<comment type="caution">
    <text evidence="1">The sequence shown here is derived from an EMBL/GenBank/DDBJ whole genome shotgun (WGS) entry which is preliminary data.</text>
</comment>
<dbReference type="EMBL" id="CM044706">
    <property type="protein sequence ID" value="KAI5656678.1"/>
    <property type="molecule type" value="Genomic_DNA"/>
</dbReference>
<evidence type="ECO:0000313" key="2">
    <source>
        <dbReference type="Proteomes" id="UP001060085"/>
    </source>
</evidence>
<evidence type="ECO:0000313" key="1">
    <source>
        <dbReference type="EMBL" id="KAI5656678.1"/>
    </source>
</evidence>
<gene>
    <name evidence="1" type="ORF">M9H77_25471</name>
</gene>
<proteinExistence type="predicted"/>
<sequence length="304" mass="33809">MEEVLAHVHPGPIVPDFIWLPNLDRVLVPSDLVPLSRTYDAPVAWAQMVPDACDTPLDLHQIQLRGNDHTYWETQHASHIEACTSGDFIYLCLIWTAFMLQEVDDMASVVIQQPPTDPSQMAVFAKKVQMIIRRCMTFPVQPSHRRPREHVLDRGNRGVKRGAHRLPGRGVGGGRPPVPPIPHRHEHVDPEHVEVERGEGSGGGQPTVDPFDSPNWIQEIADASPSQLGFASFQAPHSTSFGFFGFRAPPPLGTVGSSTPHQPISQASSSDEEEQTDDMDGVQHYGFRHRVGKKTTRFTPSEWP</sequence>
<organism evidence="1 2">
    <name type="scientific">Catharanthus roseus</name>
    <name type="common">Madagascar periwinkle</name>
    <name type="synonym">Vinca rosea</name>
    <dbReference type="NCBI Taxonomy" id="4058"/>
    <lineage>
        <taxon>Eukaryota</taxon>
        <taxon>Viridiplantae</taxon>
        <taxon>Streptophyta</taxon>
        <taxon>Embryophyta</taxon>
        <taxon>Tracheophyta</taxon>
        <taxon>Spermatophyta</taxon>
        <taxon>Magnoliopsida</taxon>
        <taxon>eudicotyledons</taxon>
        <taxon>Gunneridae</taxon>
        <taxon>Pentapetalae</taxon>
        <taxon>asterids</taxon>
        <taxon>lamiids</taxon>
        <taxon>Gentianales</taxon>
        <taxon>Apocynaceae</taxon>
        <taxon>Rauvolfioideae</taxon>
        <taxon>Vinceae</taxon>
        <taxon>Catharanthinae</taxon>
        <taxon>Catharanthus</taxon>
    </lineage>
</organism>
<name>A0ACC0AB75_CATRO</name>
<keyword evidence="2" id="KW-1185">Reference proteome</keyword>
<dbReference type="Proteomes" id="UP001060085">
    <property type="component" value="Linkage Group LG06"/>
</dbReference>
<reference evidence="2" key="1">
    <citation type="journal article" date="2023" name="Nat. Plants">
        <title>Single-cell RNA sequencing provides a high-resolution roadmap for understanding the multicellular compartmentation of specialized metabolism.</title>
        <authorList>
            <person name="Sun S."/>
            <person name="Shen X."/>
            <person name="Li Y."/>
            <person name="Li Y."/>
            <person name="Wang S."/>
            <person name="Li R."/>
            <person name="Zhang H."/>
            <person name="Shen G."/>
            <person name="Guo B."/>
            <person name="Wei J."/>
            <person name="Xu J."/>
            <person name="St-Pierre B."/>
            <person name="Chen S."/>
            <person name="Sun C."/>
        </authorList>
    </citation>
    <scope>NUCLEOTIDE SEQUENCE [LARGE SCALE GENOMIC DNA]</scope>
</reference>
<protein>
    <submittedName>
        <fullName evidence="1">Uncharacterized protein</fullName>
    </submittedName>
</protein>
<accession>A0ACC0AB75</accession>